<dbReference type="SUPFAM" id="SSF52540">
    <property type="entry name" value="P-loop containing nucleoside triphosphate hydrolases"/>
    <property type="match status" value="2"/>
</dbReference>
<evidence type="ECO:0000256" key="1">
    <source>
        <dbReference type="ARBA" id="ARBA00022737"/>
    </source>
</evidence>
<evidence type="ECO:0000256" key="2">
    <source>
        <dbReference type="ARBA" id="ARBA00022741"/>
    </source>
</evidence>
<comment type="caution">
    <text evidence="6">The sequence shown here is derived from an EMBL/GenBank/DDBJ whole genome shotgun (WGS) entry which is preliminary data.</text>
</comment>
<dbReference type="Proteomes" id="UP000218598">
    <property type="component" value="Unassembled WGS sequence"/>
</dbReference>
<sequence length="509" mass="54660">MTSHISVRTTTGTAHLRARGLHLARGGRVLLRGVDLTLAPGDRLAVVGENGRGKTTLLAALGGDLDPDAGTIERHGSLGIVPQKLAVDDSGPRTVGALLDVLLAHPLGVLHVLDEAAAALGEDTGAAAAQRYDDALAAATAIDAWDAPRRLEVALEEVGAITDRGRRLDTMSVGQRYRVRLAGVIAARADLLLLDEPTNHLDARALDHLTQAMREHPGAAAIISHDRALLAEIATAFLDLDPTSDGEPLLVSGGLEQWQEARRRHRAAWEDAHRAQQEEHERLRSQADAARSRLSTGWRPDKGTGKHQRQSRAPGAVRALNDRIDRLQEHRLDVPTPPPRLRLPASDTRAGAPLLRVEEVEIERGAGLPPRLPATSLRLEGGDRLLVVGPNGAGKTTLLRVLAGDLAPMSGSVRRLSDARIGLLEQEDDRARSPHRGSPGERRRRALAAVFTARPDIVLLDEPTNHLGISGVDDLLDALERTPSAVVLATHDRSVLRALAHWPRLELGG</sequence>
<dbReference type="GO" id="GO:0016887">
    <property type="term" value="F:ATP hydrolysis activity"/>
    <property type="evidence" value="ECO:0007669"/>
    <property type="project" value="InterPro"/>
</dbReference>
<dbReference type="InterPro" id="IPR050611">
    <property type="entry name" value="ABCF"/>
</dbReference>
<dbReference type="AlphaFoldDB" id="A0A2A3YEW9"/>
<reference evidence="6 7" key="1">
    <citation type="journal article" date="2017" name="Elife">
        <title>Extensive horizontal gene transfer in cheese-associated bacteria.</title>
        <authorList>
            <person name="Bonham K.S."/>
            <person name="Wolfe B.E."/>
            <person name="Dutton R.J."/>
        </authorList>
    </citation>
    <scope>NUCLEOTIDE SEQUENCE [LARGE SCALE GENOMIC DNA]</scope>
    <source>
        <strain evidence="6 7">341_9</strain>
    </source>
</reference>
<dbReference type="GO" id="GO:0005524">
    <property type="term" value="F:ATP binding"/>
    <property type="evidence" value="ECO:0007669"/>
    <property type="project" value="UniProtKB-KW"/>
</dbReference>
<keyword evidence="7" id="KW-1185">Reference proteome</keyword>
<keyword evidence="1" id="KW-0677">Repeat</keyword>
<evidence type="ECO:0000259" key="5">
    <source>
        <dbReference type="PROSITE" id="PS50893"/>
    </source>
</evidence>
<gene>
    <name evidence="6" type="ORF">CIK66_14860</name>
</gene>
<keyword evidence="3" id="KW-0067">ATP-binding</keyword>
<dbReference type="OrthoDB" id="5168237at2"/>
<dbReference type="InterPro" id="IPR003593">
    <property type="entry name" value="AAA+_ATPase"/>
</dbReference>
<dbReference type="InterPro" id="IPR003439">
    <property type="entry name" value="ABC_transporter-like_ATP-bd"/>
</dbReference>
<feature type="compositionally biased region" description="Basic and acidic residues" evidence="4">
    <location>
        <begin position="269"/>
        <end position="285"/>
    </location>
</feature>
<protein>
    <submittedName>
        <fullName evidence="6">ABC transporter</fullName>
    </submittedName>
</protein>
<dbReference type="EMBL" id="NRGR01000024">
    <property type="protein sequence ID" value="PCC38312.1"/>
    <property type="molecule type" value="Genomic_DNA"/>
</dbReference>
<keyword evidence="2" id="KW-0547">Nucleotide-binding</keyword>
<dbReference type="RefSeq" id="WP_096197628.1">
    <property type="nucleotide sequence ID" value="NZ_JBQQIN010000001.1"/>
</dbReference>
<name>A0A2A3YEW9_9MICO</name>
<proteinExistence type="predicted"/>
<dbReference type="Gene3D" id="3.40.50.300">
    <property type="entry name" value="P-loop containing nucleotide triphosphate hydrolases"/>
    <property type="match status" value="3"/>
</dbReference>
<feature type="domain" description="ABC transporter" evidence="5">
    <location>
        <begin position="16"/>
        <end position="277"/>
    </location>
</feature>
<accession>A0A2A3YEW9</accession>
<feature type="region of interest" description="Disordered" evidence="4">
    <location>
        <begin position="269"/>
        <end position="315"/>
    </location>
</feature>
<evidence type="ECO:0000256" key="4">
    <source>
        <dbReference type="SAM" id="MobiDB-lite"/>
    </source>
</evidence>
<organism evidence="6 7">
    <name type="scientific">Brachybacterium alimentarium</name>
    <dbReference type="NCBI Taxonomy" id="47845"/>
    <lineage>
        <taxon>Bacteria</taxon>
        <taxon>Bacillati</taxon>
        <taxon>Actinomycetota</taxon>
        <taxon>Actinomycetes</taxon>
        <taxon>Micrococcales</taxon>
        <taxon>Dermabacteraceae</taxon>
        <taxon>Brachybacterium</taxon>
    </lineage>
</organism>
<dbReference type="Pfam" id="PF00005">
    <property type="entry name" value="ABC_tran"/>
    <property type="match status" value="2"/>
</dbReference>
<dbReference type="PANTHER" id="PTHR19211:SF6">
    <property type="entry name" value="BLL7188 PROTEIN"/>
    <property type="match status" value="1"/>
</dbReference>
<evidence type="ECO:0000313" key="6">
    <source>
        <dbReference type="EMBL" id="PCC38312.1"/>
    </source>
</evidence>
<dbReference type="PROSITE" id="PS50893">
    <property type="entry name" value="ABC_TRANSPORTER_2"/>
    <property type="match status" value="1"/>
</dbReference>
<evidence type="ECO:0000313" key="7">
    <source>
        <dbReference type="Proteomes" id="UP000218598"/>
    </source>
</evidence>
<dbReference type="SMART" id="SM00382">
    <property type="entry name" value="AAA"/>
    <property type="match status" value="2"/>
</dbReference>
<dbReference type="InterPro" id="IPR027417">
    <property type="entry name" value="P-loop_NTPase"/>
</dbReference>
<dbReference type="PANTHER" id="PTHR19211">
    <property type="entry name" value="ATP-BINDING TRANSPORT PROTEIN-RELATED"/>
    <property type="match status" value="1"/>
</dbReference>
<evidence type="ECO:0000256" key="3">
    <source>
        <dbReference type="ARBA" id="ARBA00022840"/>
    </source>
</evidence>
<dbReference type="CDD" id="cd03221">
    <property type="entry name" value="ABCF_EF-3"/>
    <property type="match status" value="1"/>
</dbReference>